<dbReference type="InterPro" id="IPR036220">
    <property type="entry name" value="UDP-Glc/GDP-Man_DH_C_sf"/>
</dbReference>
<dbReference type="PIRSF" id="PIRSF000124">
    <property type="entry name" value="UDPglc_GDPman_dh"/>
    <property type="match status" value="1"/>
</dbReference>
<dbReference type="PIRSF" id="PIRSF500136">
    <property type="entry name" value="UDP_ManNAc_DH"/>
    <property type="match status" value="1"/>
</dbReference>
<evidence type="ECO:0000256" key="3">
    <source>
        <dbReference type="ARBA" id="ARBA00023027"/>
    </source>
</evidence>
<dbReference type="InterPro" id="IPR014026">
    <property type="entry name" value="UDP-Glc/GDP-Man_DH_dimer"/>
</dbReference>
<reference evidence="7" key="1">
    <citation type="journal article" date="2019" name="Int. J. Syst. Evol. Microbiol.">
        <title>The Global Catalogue of Microorganisms (GCM) 10K type strain sequencing project: providing services to taxonomists for standard genome sequencing and annotation.</title>
        <authorList>
            <consortium name="The Broad Institute Genomics Platform"/>
            <consortium name="The Broad Institute Genome Sequencing Center for Infectious Disease"/>
            <person name="Wu L."/>
            <person name="Ma J."/>
        </authorList>
    </citation>
    <scope>NUCLEOTIDE SEQUENCE [LARGE SCALE GENOMIC DNA]</scope>
    <source>
        <strain evidence="7">KCTC 22232</strain>
    </source>
</reference>
<dbReference type="RefSeq" id="WP_189441160.1">
    <property type="nucleotide sequence ID" value="NZ_BMXT01000002.1"/>
</dbReference>
<feature type="domain" description="UDP-glucose/GDP-mannose dehydrogenase C-terminal" evidence="5">
    <location>
        <begin position="318"/>
        <end position="419"/>
    </location>
</feature>
<evidence type="ECO:0000313" key="7">
    <source>
        <dbReference type="Proteomes" id="UP000621898"/>
    </source>
</evidence>
<dbReference type="SUPFAM" id="SSF48179">
    <property type="entry name" value="6-phosphogluconate dehydrogenase C-terminal domain-like"/>
    <property type="match status" value="1"/>
</dbReference>
<dbReference type="InterPro" id="IPR008927">
    <property type="entry name" value="6-PGluconate_DH-like_C_sf"/>
</dbReference>
<dbReference type="EMBL" id="BMXT01000002">
    <property type="protein sequence ID" value="GGY27506.1"/>
    <property type="molecule type" value="Genomic_DNA"/>
</dbReference>
<name>A0ABQ2ZVT5_9GAMM</name>
<dbReference type="Pfam" id="PF03721">
    <property type="entry name" value="UDPG_MGDP_dh_N"/>
    <property type="match status" value="1"/>
</dbReference>
<accession>A0ABQ2ZVT5</accession>
<dbReference type="InterPro" id="IPR014027">
    <property type="entry name" value="UDP-Glc/GDP-Man_DH_C"/>
</dbReference>
<dbReference type="SUPFAM" id="SSF51735">
    <property type="entry name" value="NAD(P)-binding Rossmann-fold domains"/>
    <property type="match status" value="1"/>
</dbReference>
<dbReference type="SMART" id="SM00984">
    <property type="entry name" value="UDPG_MGDP_dh_C"/>
    <property type="match status" value="1"/>
</dbReference>
<keyword evidence="7" id="KW-1185">Reference proteome</keyword>
<organism evidence="6 7">
    <name type="scientific">Rhodanobacter panaciterrae</name>
    <dbReference type="NCBI Taxonomy" id="490572"/>
    <lineage>
        <taxon>Bacteria</taxon>
        <taxon>Pseudomonadati</taxon>
        <taxon>Pseudomonadota</taxon>
        <taxon>Gammaproteobacteria</taxon>
        <taxon>Lysobacterales</taxon>
        <taxon>Rhodanobacteraceae</taxon>
        <taxon>Rhodanobacter</taxon>
    </lineage>
</organism>
<dbReference type="Pfam" id="PF03720">
    <property type="entry name" value="UDPG_MGDP_dh_C"/>
    <property type="match status" value="1"/>
</dbReference>
<dbReference type="InterPro" id="IPR017476">
    <property type="entry name" value="UDP-Glc/GDP-Man"/>
</dbReference>
<gene>
    <name evidence="6" type="primary">wbpA</name>
    <name evidence="6" type="ORF">GCM10008098_20720</name>
</gene>
<dbReference type="InterPro" id="IPR028359">
    <property type="entry name" value="UDP_ManNAc/GlcNAc_DH"/>
</dbReference>
<keyword evidence="3" id="KW-0520">NAD</keyword>
<evidence type="ECO:0000256" key="1">
    <source>
        <dbReference type="ARBA" id="ARBA00006601"/>
    </source>
</evidence>
<dbReference type="Proteomes" id="UP000621898">
    <property type="component" value="Unassembled WGS sequence"/>
</dbReference>
<evidence type="ECO:0000259" key="5">
    <source>
        <dbReference type="SMART" id="SM00984"/>
    </source>
</evidence>
<dbReference type="InterPro" id="IPR001732">
    <property type="entry name" value="UDP-Glc/GDP-Man_DH_N"/>
</dbReference>
<evidence type="ECO:0000313" key="6">
    <source>
        <dbReference type="EMBL" id="GGY27506.1"/>
    </source>
</evidence>
<evidence type="ECO:0000256" key="2">
    <source>
        <dbReference type="ARBA" id="ARBA00023002"/>
    </source>
</evidence>
<evidence type="ECO:0000256" key="4">
    <source>
        <dbReference type="PIRNR" id="PIRNR000124"/>
    </source>
</evidence>
<dbReference type="NCBIfam" id="NF011729">
    <property type="entry name" value="PRK15182.1"/>
    <property type="match status" value="1"/>
</dbReference>
<dbReference type="Pfam" id="PF00984">
    <property type="entry name" value="UDPG_MGDP_dh"/>
    <property type="match status" value="1"/>
</dbReference>
<comment type="caution">
    <text evidence="6">The sequence shown here is derived from an EMBL/GenBank/DDBJ whole genome shotgun (WGS) entry which is preliminary data.</text>
</comment>
<protein>
    <submittedName>
        <fullName evidence="6">UDP-N-acetyl-d-glucosamine 6-dehydrogenase WbpA</fullName>
    </submittedName>
</protein>
<proteinExistence type="inferred from homology"/>
<dbReference type="NCBIfam" id="TIGR03026">
    <property type="entry name" value="NDP-sugDHase"/>
    <property type="match status" value="1"/>
</dbReference>
<dbReference type="PANTHER" id="PTHR43491">
    <property type="entry name" value="UDP-N-ACETYL-D-MANNOSAMINE DEHYDROGENASE"/>
    <property type="match status" value="1"/>
</dbReference>
<comment type="similarity">
    <text evidence="1 4">Belongs to the UDP-glucose/GDP-mannose dehydrogenase family.</text>
</comment>
<dbReference type="Gene3D" id="3.40.50.720">
    <property type="entry name" value="NAD(P)-binding Rossmann-like Domain"/>
    <property type="match status" value="2"/>
</dbReference>
<keyword evidence="2" id="KW-0560">Oxidoreductase</keyword>
<dbReference type="SUPFAM" id="SSF52413">
    <property type="entry name" value="UDP-glucose/GDP-mannose dehydrogenase C-terminal domain"/>
    <property type="match status" value="1"/>
</dbReference>
<dbReference type="InterPro" id="IPR036291">
    <property type="entry name" value="NAD(P)-bd_dom_sf"/>
</dbReference>
<dbReference type="PANTHER" id="PTHR43491:SF2">
    <property type="entry name" value="UDP-N-ACETYL-D-MANNOSAMINE DEHYDROGENASE"/>
    <property type="match status" value="1"/>
</dbReference>
<sequence length="426" mass="46355">MQSLHSAKIAIIGLGYVGLPLAVEFGKHFDTVGFDIHTARIAQLRAGIDHTQETSAEELAAASRLTYTDDLQALHDCNVFIVSVPTPVDEHKRPDFTPLIKASESIGKVLKHGDVVIYESTVYPGATEEICVPELERVSGLKFNIDFTVGYSPERINPGDKLRRLTTIPKITSGSTPEAADYVDALYRTIIIAGTHKAPSLKVAEAAKVIENTQRDANIALINEFALIFHRLGIDTQDVLAAAGTKWNFLPFQPGLVGGHCIGVDPYYLIQKAQAVGYYPDILLACRRINDGMGQHVASEVVKLMIGKGHAIKGSRVLVLGLTFKENCPDLRNTRVVDLVKEFESYGAEVDIYDPWADVAEAKAEYGLVLLPQAPKPGSYDAVVLAVAHDEFKATGSEGVRAWANGRAVLYDIKGVLPKDEVDGRL</sequence>